<evidence type="ECO:0000256" key="1">
    <source>
        <dbReference type="SAM" id="MobiDB-lite"/>
    </source>
</evidence>
<comment type="caution">
    <text evidence="3">The sequence shown here is derived from an EMBL/GenBank/DDBJ whole genome shotgun (WGS) entry which is preliminary data.</text>
</comment>
<feature type="transmembrane region" description="Helical" evidence="2">
    <location>
        <begin position="56"/>
        <end position="75"/>
    </location>
</feature>
<reference evidence="4" key="1">
    <citation type="journal article" date="2019" name="Int. J. Syst. Evol. Microbiol.">
        <title>The Global Catalogue of Microorganisms (GCM) 10K type strain sequencing project: providing services to taxonomists for standard genome sequencing and annotation.</title>
        <authorList>
            <consortium name="The Broad Institute Genomics Platform"/>
            <consortium name="The Broad Institute Genome Sequencing Center for Infectious Disease"/>
            <person name="Wu L."/>
            <person name="Ma J."/>
        </authorList>
    </citation>
    <scope>NUCLEOTIDE SEQUENCE [LARGE SCALE GENOMIC DNA]</scope>
    <source>
        <strain evidence="4">CGMCC 4.1437</strain>
    </source>
</reference>
<keyword evidence="2" id="KW-0812">Transmembrane</keyword>
<organism evidence="3 4">
    <name type="scientific">Kitasatospora misakiensis</name>
    <dbReference type="NCBI Taxonomy" id="67330"/>
    <lineage>
        <taxon>Bacteria</taxon>
        <taxon>Bacillati</taxon>
        <taxon>Actinomycetota</taxon>
        <taxon>Actinomycetes</taxon>
        <taxon>Kitasatosporales</taxon>
        <taxon>Streptomycetaceae</taxon>
        <taxon>Kitasatospora</taxon>
    </lineage>
</organism>
<dbReference type="EMBL" id="JBHSOF010000052">
    <property type="protein sequence ID" value="MFC5667214.1"/>
    <property type="molecule type" value="Genomic_DNA"/>
</dbReference>
<evidence type="ECO:0000313" key="3">
    <source>
        <dbReference type="EMBL" id="MFC5667214.1"/>
    </source>
</evidence>
<gene>
    <name evidence="3" type="ORF">ACFP3U_30140</name>
</gene>
<dbReference type="RefSeq" id="WP_380228893.1">
    <property type="nucleotide sequence ID" value="NZ_JBHSOF010000052.1"/>
</dbReference>
<evidence type="ECO:0000256" key="2">
    <source>
        <dbReference type="SAM" id="Phobius"/>
    </source>
</evidence>
<sequence>MVQRVGFGVAAAGGGPGRGAFGAPLAVVRDGGSPPTRPRQLHRGGRREHGLCCDTAHSFTVTLLALLPAAYLTVFELSDGYPGGDPAMYLLFVLPLLLLPFAIGARAWADHWWPALRWFRRAALYYTGFFLVPLIVLLELTSMAFTAALGGTWTTDSQLLTSLELVVVGALLFGGPVIVALLMVAPWAVRGLDARPALAVLANLVPAFMVMIGGIPAVVVVIVHLVFTCRVMPAATLRRSHPDGSAAGQRPAGPAPTHGGTGDRP</sequence>
<keyword evidence="2" id="KW-0472">Membrane</keyword>
<accession>A0ABW0XDM7</accession>
<protein>
    <submittedName>
        <fullName evidence="3">Uncharacterized protein</fullName>
    </submittedName>
</protein>
<feature type="transmembrane region" description="Helical" evidence="2">
    <location>
        <begin position="129"/>
        <end position="153"/>
    </location>
</feature>
<keyword evidence="2" id="KW-1133">Transmembrane helix</keyword>
<name>A0ABW0XDM7_9ACTN</name>
<proteinExistence type="predicted"/>
<dbReference type="Proteomes" id="UP001595975">
    <property type="component" value="Unassembled WGS sequence"/>
</dbReference>
<keyword evidence="4" id="KW-1185">Reference proteome</keyword>
<evidence type="ECO:0000313" key="4">
    <source>
        <dbReference type="Proteomes" id="UP001595975"/>
    </source>
</evidence>
<feature type="transmembrane region" description="Helical" evidence="2">
    <location>
        <begin position="201"/>
        <end position="227"/>
    </location>
</feature>
<feature type="transmembrane region" description="Helical" evidence="2">
    <location>
        <begin position="165"/>
        <end position="189"/>
    </location>
</feature>
<feature type="region of interest" description="Disordered" evidence="1">
    <location>
        <begin position="240"/>
        <end position="265"/>
    </location>
</feature>
<feature type="transmembrane region" description="Helical" evidence="2">
    <location>
        <begin position="87"/>
        <end position="108"/>
    </location>
</feature>